<accession>A0A4Q0I1I7</accession>
<dbReference type="Proteomes" id="UP000289166">
    <property type="component" value="Unassembled WGS sequence"/>
</dbReference>
<dbReference type="AlphaFoldDB" id="A0A4Q0I1I7"/>
<comment type="caution">
    <text evidence="1">The sequence shown here is derived from an EMBL/GenBank/DDBJ whole genome shotgun (WGS) entry which is preliminary data.</text>
</comment>
<evidence type="ECO:0000313" key="1">
    <source>
        <dbReference type="EMBL" id="RXE57495.1"/>
    </source>
</evidence>
<keyword evidence="2" id="KW-1185">Reference proteome</keyword>
<name>A0A4Q0I1I7_9FIRM</name>
<sequence>TDQRVITAKIYNGMQNVPQKKYLDEIRSNTLDSLSKNMLWTSEPYKFNVVRWMAHENERGTLYDWTAVPGRYQRIFTQQDKAEIEWGIERSMKMEYEQSRDAAANKNRNKESYDKAVFATDVNLRYYDYPIKSGYYFNPTGTYTFEVKTEMYKPERKPTTEHKDIVQSLINSFRYESNLIYIDNNNNAVNIQNQPVLAYGGKLSSVPAALTAKDPTGVNDVKLLYVEDASVDPSRFTINYEELKHSEAKDSSADPRLRAILEGYSDSGTQGSYDNYKYREYIKDGQNMFKITETTKVTIRINPENLPLYTNPYMPDGDYIVRAYIDNINLAESKNEYKKLGELKGIQNLDIIEIIVKGSIYDDIS</sequence>
<dbReference type="EMBL" id="RLII01000088">
    <property type="protein sequence ID" value="RXE57495.1"/>
    <property type="molecule type" value="Genomic_DNA"/>
</dbReference>
<gene>
    <name evidence="1" type="ORF">EFD62_17425</name>
</gene>
<feature type="non-terminal residue" evidence="1">
    <location>
        <position position="1"/>
    </location>
</feature>
<evidence type="ECO:0000313" key="2">
    <source>
        <dbReference type="Proteomes" id="UP000289166"/>
    </source>
</evidence>
<protein>
    <submittedName>
        <fullName evidence="1">Uncharacterized protein</fullName>
    </submittedName>
</protein>
<reference evidence="2" key="1">
    <citation type="submission" date="2018-11" db="EMBL/GenBank/DDBJ databases">
        <title>Genome sequencing of a novel mesophilic and cellulolytic organism within the genus Hungateiclostridium.</title>
        <authorList>
            <person name="Rettenmaier R."/>
            <person name="Liebl W."/>
            <person name="Zverlov V."/>
        </authorList>
    </citation>
    <scope>NUCLEOTIDE SEQUENCE [LARGE SCALE GENOMIC DNA]</scope>
    <source>
        <strain evidence="2">N2K1</strain>
    </source>
</reference>
<proteinExistence type="predicted"/>
<organism evidence="1 2">
    <name type="scientific">Acetivibrio mesophilus</name>
    <dbReference type="NCBI Taxonomy" id="2487273"/>
    <lineage>
        <taxon>Bacteria</taxon>
        <taxon>Bacillati</taxon>
        <taxon>Bacillota</taxon>
        <taxon>Clostridia</taxon>
        <taxon>Eubacteriales</taxon>
        <taxon>Oscillospiraceae</taxon>
        <taxon>Acetivibrio</taxon>
    </lineage>
</organism>